<dbReference type="GO" id="GO:0008237">
    <property type="term" value="F:metallopeptidase activity"/>
    <property type="evidence" value="ECO:0007669"/>
    <property type="project" value="UniProtKB-KW"/>
</dbReference>
<keyword evidence="3" id="KW-0479">Metal-binding</keyword>
<keyword evidence="4" id="KW-0732">Signal</keyword>
<evidence type="ECO:0000259" key="9">
    <source>
        <dbReference type="Pfam" id="PF05572"/>
    </source>
</evidence>
<sequence length="305" mass="33442">MTSIETPARRNCGAMEIHRRLLTESESYRVNRAELEDQTILLESLGFESAEIVRIPVVVHVVANTDEQNIDDDQIRSQLTVLTTDFRSANPDLSRVPSPFAPLVGDPMIEFEPASVDPDGNPTDGITRTITPVRAFGTDDAVKFRARGGIDAWPADRYLNIWVCRLDRGLLGYAQFPGGAAETDGVVVNYTAFGTTGTATAPFDRGRTLTHEVGHYLNLFHIWGDDGTGCGGTDEVDDTPNQAGPNYGKPTFPRVTCGNGPHGDMFMDYMDYVDDEAMMMFTAGQAARMRACLEAARKSLWSGRP</sequence>
<organism evidence="10 11">
    <name type="scientific">Rhodococcus chondri</name>
    <dbReference type="NCBI Taxonomy" id="3065941"/>
    <lineage>
        <taxon>Bacteria</taxon>
        <taxon>Bacillati</taxon>
        <taxon>Actinomycetota</taxon>
        <taxon>Actinomycetes</taxon>
        <taxon>Mycobacteriales</taxon>
        <taxon>Nocardiaceae</taxon>
        <taxon>Rhodococcus</taxon>
    </lineage>
</organism>
<keyword evidence="7 10" id="KW-0482">Metalloprotease</keyword>
<reference evidence="10 11" key="1">
    <citation type="submission" date="2023-08" db="EMBL/GenBank/DDBJ databases">
        <authorList>
            <person name="Girao M."/>
            <person name="Carvalho M.F."/>
        </authorList>
    </citation>
    <scope>NUCLEOTIDE SEQUENCE [LARGE SCALE GENOMIC DNA]</scope>
    <source>
        <strain evidence="10 11">CC-R104</strain>
    </source>
</reference>
<comment type="caution">
    <text evidence="10">The sequence shown here is derived from an EMBL/GenBank/DDBJ whole genome shotgun (WGS) entry which is preliminary data.</text>
</comment>
<dbReference type="CDD" id="cd04275">
    <property type="entry name" value="ZnMc_pappalysin_like"/>
    <property type="match status" value="1"/>
</dbReference>
<dbReference type="InterPro" id="IPR008754">
    <property type="entry name" value="Peptidase_M43"/>
</dbReference>
<feature type="domain" description="Peptidase M43 pregnancy-associated plasma-A" evidence="9">
    <location>
        <begin position="151"/>
        <end position="294"/>
    </location>
</feature>
<evidence type="ECO:0000256" key="7">
    <source>
        <dbReference type="ARBA" id="ARBA00023049"/>
    </source>
</evidence>
<keyword evidence="2" id="KW-0645">Protease</keyword>
<accession>A0ABU7JV63</accession>
<proteinExistence type="inferred from homology"/>
<keyword evidence="8" id="KW-1015">Disulfide bond</keyword>
<evidence type="ECO:0000256" key="2">
    <source>
        <dbReference type="ARBA" id="ARBA00022670"/>
    </source>
</evidence>
<dbReference type="Gene3D" id="3.40.390.10">
    <property type="entry name" value="Collagenase (Catalytic Domain)"/>
    <property type="match status" value="1"/>
</dbReference>
<evidence type="ECO:0000256" key="5">
    <source>
        <dbReference type="ARBA" id="ARBA00022801"/>
    </source>
</evidence>
<dbReference type="InterPro" id="IPR024079">
    <property type="entry name" value="MetalloPept_cat_dom_sf"/>
</dbReference>
<dbReference type="PANTHER" id="PTHR47466">
    <property type="match status" value="1"/>
</dbReference>
<dbReference type="SUPFAM" id="SSF55486">
    <property type="entry name" value="Metalloproteases ('zincins'), catalytic domain"/>
    <property type="match status" value="1"/>
</dbReference>
<keyword evidence="5" id="KW-0378">Hydrolase</keyword>
<evidence type="ECO:0000256" key="4">
    <source>
        <dbReference type="ARBA" id="ARBA00022729"/>
    </source>
</evidence>
<evidence type="ECO:0000256" key="3">
    <source>
        <dbReference type="ARBA" id="ARBA00022723"/>
    </source>
</evidence>
<dbReference type="Proteomes" id="UP001331936">
    <property type="component" value="Unassembled WGS sequence"/>
</dbReference>
<evidence type="ECO:0000256" key="1">
    <source>
        <dbReference type="ARBA" id="ARBA00008721"/>
    </source>
</evidence>
<gene>
    <name evidence="10" type="ORF">Q8814_16575</name>
</gene>
<protein>
    <submittedName>
        <fullName evidence="10">Zinc metalloprotease</fullName>
    </submittedName>
</protein>
<evidence type="ECO:0000256" key="6">
    <source>
        <dbReference type="ARBA" id="ARBA00022833"/>
    </source>
</evidence>
<keyword evidence="6" id="KW-0862">Zinc</keyword>
<evidence type="ECO:0000256" key="8">
    <source>
        <dbReference type="ARBA" id="ARBA00023157"/>
    </source>
</evidence>
<dbReference type="RefSeq" id="WP_330153107.1">
    <property type="nucleotide sequence ID" value="NZ_JAUZMZ010000095.1"/>
</dbReference>
<dbReference type="EMBL" id="JAUZMZ010000095">
    <property type="protein sequence ID" value="MEE2033715.1"/>
    <property type="molecule type" value="Genomic_DNA"/>
</dbReference>
<keyword evidence="11" id="KW-1185">Reference proteome</keyword>
<dbReference type="PANTHER" id="PTHR47466:SF1">
    <property type="entry name" value="METALLOPROTEASE MEP1 (AFU_ORTHOLOGUE AFUA_1G07730)-RELATED"/>
    <property type="match status" value="1"/>
</dbReference>
<evidence type="ECO:0000313" key="10">
    <source>
        <dbReference type="EMBL" id="MEE2033715.1"/>
    </source>
</evidence>
<dbReference type="Pfam" id="PF05572">
    <property type="entry name" value="Peptidase_M43"/>
    <property type="match status" value="1"/>
</dbReference>
<evidence type="ECO:0000313" key="11">
    <source>
        <dbReference type="Proteomes" id="UP001331936"/>
    </source>
</evidence>
<comment type="similarity">
    <text evidence="1">Belongs to the peptidase M43B family.</text>
</comment>
<name>A0ABU7JV63_9NOCA</name>